<dbReference type="AlphaFoldDB" id="A0A9W8K5N5"/>
<dbReference type="PANTHER" id="PTHR10039:SF14">
    <property type="entry name" value="NACHT DOMAIN-CONTAINING PROTEIN"/>
    <property type="match status" value="1"/>
</dbReference>
<proteinExistence type="predicted"/>
<organism evidence="2 3">
    <name type="scientific">Agrocybe chaxingu</name>
    <dbReference type="NCBI Taxonomy" id="84603"/>
    <lineage>
        <taxon>Eukaryota</taxon>
        <taxon>Fungi</taxon>
        <taxon>Dikarya</taxon>
        <taxon>Basidiomycota</taxon>
        <taxon>Agaricomycotina</taxon>
        <taxon>Agaricomycetes</taxon>
        <taxon>Agaricomycetidae</taxon>
        <taxon>Agaricales</taxon>
        <taxon>Agaricineae</taxon>
        <taxon>Strophariaceae</taxon>
        <taxon>Agrocybe</taxon>
    </lineage>
</organism>
<evidence type="ECO:0000313" key="3">
    <source>
        <dbReference type="Proteomes" id="UP001148786"/>
    </source>
</evidence>
<reference evidence="2" key="1">
    <citation type="submission" date="2022-07" db="EMBL/GenBank/DDBJ databases">
        <title>Genome Sequence of Agrocybe chaxingu.</title>
        <authorList>
            <person name="Buettner E."/>
        </authorList>
    </citation>
    <scope>NUCLEOTIDE SEQUENCE</scope>
    <source>
        <strain evidence="2">MP-N11</strain>
    </source>
</reference>
<evidence type="ECO:0000313" key="2">
    <source>
        <dbReference type="EMBL" id="KAJ3513480.1"/>
    </source>
</evidence>
<dbReference type="OrthoDB" id="4760524at2759"/>
<comment type="caution">
    <text evidence="2">The sequence shown here is derived from an EMBL/GenBank/DDBJ whole genome shotgun (WGS) entry which is preliminary data.</text>
</comment>
<feature type="compositionally biased region" description="Basic and acidic residues" evidence="1">
    <location>
        <begin position="536"/>
        <end position="550"/>
    </location>
</feature>
<sequence length="676" mass="76046">MSQQHLITALKSSATACHFPITFLISSRPEVHLVVTFNQDDVKKAVVSTGLDHSYSPQDDIRLFLEGTFADIKQKHPLRGYLPPDWPSSEAVNTLVRKSSGQFIYAATVARYVSPPDVHPIERLDIVLGVTPSIGHESPFAELDALYFHILSSLPNSNKAAAMRIIALLVYPKRREYWTAEKFDSFLELRSGSSQQILGRLASIVDSGSHIRILHASIADFLFDAARSLKFFIDLPTQSTQFCRLCLRHFVSGTDYSPFRHALDNIARYCQNAAMSEELWNELVRFPDQGSLVYSKCCQAVCDFVKAEITLHYRSTSPLLATLLVLYALDPIPVLGHSKIQIDAQLHGQSHSVNFVDFLLVPTQHHEFESLLEIDDSSLQLTSITAEDRCRYSLLFGPNYERSFKPSYEITEKDEVIMTLKQEAYAAALTYLLVLLPDTRADPELSDLLRSADIQWESRDPATLRPRVEAAIDNYLLRSESMIGGANNSQSSEQFDSTPWRLRTEAQQVLSPSREFSDFPVFHPGVFQRPFRTSLPHREPEGDPEGEKEPNSCTSGENGKAGSHDGIGNTAIPQDVQPLLEEDREEVHTDDPEPQSFKASVKAWLKTHLKKFQRRLPGLRPVERGLSHMVVKLWVYITLGACATILESDLWLSAGIYNVNASFAFSKSTRTTFVCW</sequence>
<keyword evidence="3" id="KW-1185">Reference proteome</keyword>
<name>A0A9W8K5N5_9AGAR</name>
<feature type="region of interest" description="Disordered" evidence="1">
    <location>
        <begin position="530"/>
        <end position="571"/>
    </location>
</feature>
<protein>
    <submittedName>
        <fullName evidence="2">Uncharacterized protein</fullName>
    </submittedName>
</protein>
<gene>
    <name evidence="2" type="ORF">NLJ89_g2921</name>
</gene>
<dbReference type="Proteomes" id="UP001148786">
    <property type="component" value="Unassembled WGS sequence"/>
</dbReference>
<dbReference type="EMBL" id="JANKHO010000196">
    <property type="protein sequence ID" value="KAJ3513480.1"/>
    <property type="molecule type" value="Genomic_DNA"/>
</dbReference>
<evidence type="ECO:0000256" key="1">
    <source>
        <dbReference type="SAM" id="MobiDB-lite"/>
    </source>
</evidence>
<dbReference type="PANTHER" id="PTHR10039">
    <property type="entry name" value="AMELOGENIN"/>
    <property type="match status" value="1"/>
</dbReference>
<accession>A0A9W8K5N5</accession>